<dbReference type="InterPro" id="IPR027417">
    <property type="entry name" value="P-loop_NTPase"/>
</dbReference>
<dbReference type="GO" id="GO:0006508">
    <property type="term" value="P:proteolysis"/>
    <property type="evidence" value="ECO:0007669"/>
    <property type="project" value="InterPro"/>
</dbReference>
<evidence type="ECO:0000256" key="3">
    <source>
        <dbReference type="ARBA" id="ARBA00022475"/>
    </source>
</evidence>
<feature type="domain" description="ABC transmembrane type-1" evidence="13">
    <location>
        <begin position="174"/>
        <end position="455"/>
    </location>
</feature>
<feature type="transmembrane region" description="Helical" evidence="11">
    <location>
        <begin position="283"/>
        <end position="306"/>
    </location>
</feature>
<dbReference type="Proteomes" id="UP000186026">
    <property type="component" value="Unassembled WGS sequence"/>
</dbReference>
<dbReference type="GO" id="GO:0140359">
    <property type="term" value="F:ABC-type transporter activity"/>
    <property type="evidence" value="ECO:0007669"/>
    <property type="project" value="InterPro"/>
</dbReference>
<evidence type="ECO:0000256" key="10">
    <source>
        <dbReference type="ARBA" id="ARBA00043264"/>
    </source>
</evidence>
<dbReference type="EMBL" id="FTOP01000030">
    <property type="protein sequence ID" value="SIT17832.1"/>
    <property type="molecule type" value="Genomic_DNA"/>
</dbReference>
<evidence type="ECO:0000256" key="4">
    <source>
        <dbReference type="ARBA" id="ARBA00022692"/>
    </source>
</evidence>
<keyword evidence="3" id="KW-1003">Cell membrane</keyword>
<protein>
    <submittedName>
        <fullName evidence="15">ATP-binding cassette, subfamily B</fullName>
    </submittedName>
</protein>
<evidence type="ECO:0000259" key="12">
    <source>
        <dbReference type="PROSITE" id="PS50893"/>
    </source>
</evidence>
<keyword evidence="9 11" id="KW-0472">Membrane</keyword>
<dbReference type="GO" id="GO:0043213">
    <property type="term" value="P:bacteriocin transport"/>
    <property type="evidence" value="ECO:0007669"/>
    <property type="project" value="UniProtKB-KW"/>
</dbReference>
<dbReference type="Gene3D" id="3.90.70.10">
    <property type="entry name" value="Cysteine proteinases"/>
    <property type="match status" value="1"/>
</dbReference>
<evidence type="ECO:0000256" key="9">
    <source>
        <dbReference type="ARBA" id="ARBA00023136"/>
    </source>
</evidence>
<evidence type="ECO:0000259" key="14">
    <source>
        <dbReference type="PROSITE" id="PS50990"/>
    </source>
</evidence>
<gene>
    <name evidence="15" type="ORF">SAMN05421761_1305</name>
</gene>
<dbReference type="Gene3D" id="3.40.50.300">
    <property type="entry name" value="P-loop containing nucleotide triphosphate hydrolases"/>
    <property type="match status" value="1"/>
</dbReference>
<dbReference type="GO" id="GO:0005524">
    <property type="term" value="F:ATP binding"/>
    <property type="evidence" value="ECO:0007669"/>
    <property type="project" value="UniProtKB-KW"/>
</dbReference>
<dbReference type="CDD" id="cd02418">
    <property type="entry name" value="Peptidase_C39B"/>
    <property type="match status" value="1"/>
</dbReference>
<feature type="domain" description="ABC transporter" evidence="12">
    <location>
        <begin position="485"/>
        <end position="720"/>
    </location>
</feature>
<keyword evidence="7" id="KW-0653">Protein transport</keyword>
<dbReference type="GO" id="GO:0005886">
    <property type="term" value="C:plasma membrane"/>
    <property type="evidence" value="ECO:0007669"/>
    <property type="project" value="UniProtKB-SubCell"/>
</dbReference>
<dbReference type="InterPro" id="IPR039421">
    <property type="entry name" value="Type_1_exporter"/>
</dbReference>
<reference evidence="16" key="1">
    <citation type="submission" date="2017-01" db="EMBL/GenBank/DDBJ databases">
        <authorList>
            <person name="Varghese N."/>
            <person name="Submissions S."/>
        </authorList>
    </citation>
    <scope>NUCLEOTIDE SEQUENCE [LARGE SCALE GENOMIC DNA]</scope>
    <source>
        <strain evidence="16">DSM 46698</strain>
    </source>
</reference>
<dbReference type="STRING" id="529505.SAMN05421761_1305"/>
<dbReference type="OrthoDB" id="9769115at2"/>
<dbReference type="GO" id="GO:0016887">
    <property type="term" value="F:ATP hydrolysis activity"/>
    <property type="evidence" value="ECO:0007669"/>
    <property type="project" value="InterPro"/>
</dbReference>
<dbReference type="GO" id="GO:0015031">
    <property type="term" value="P:protein transport"/>
    <property type="evidence" value="ECO:0007669"/>
    <property type="project" value="UniProtKB-KW"/>
</dbReference>
<dbReference type="InterPro" id="IPR036640">
    <property type="entry name" value="ABC1_TM_sf"/>
</dbReference>
<evidence type="ECO:0000256" key="1">
    <source>
        <dbReference type="ARBA" id="ARBA00004651"/>
    </source>
</evidence>
<dbReference type="PANTHER" id="PTHR24221:SF654">
    <property type="entry name" value="ATP-BINDING CASSETTE SUB-FAMILY B MEMBER 6"/>
    <property type="match status" value="1"/>
</dbReference>
<evidence type="ECO:0000256" key="2">
    <source>
        <dbReference type="ARBA" id="ARBA00022448"/>
    </source>
</evidence>
<evidence type="ECO:0000313" key="15">
    <source>
        <dbReference type="EMBL" id="SIT17832.1"/>
    </source>
</evidence>
<dbReference type="GO" id="GO:0008233">
    <property type="term" value="F:peptidase activity"/>
    <property type="evidence" value="ECO:0007669"/>
    <property type="project" value="InterPro"/>
</dbReference>
<dbReference type="SUPFAM" id="SSF52540">
    <property type="entry name" value="P-loop containing nucleoside triphosphate hydrolases"/>
    <property type="match status" value="1"/>
</dbReference>
<dbReference type="PROSITE" id="PS00211">
    <property type="entry name" value="ABC_TRANSPORTER_1"/>
    <property type="match status" value="1"/>
</dbReference>
<dbReference type="Pfam" id="PF03412">
    <property type="entry name" value="Peptidase_C39"/>
    <property type="match status" value="1"/>
</dbReference>
<name>A0A1N7Q4P0_9BACT</name>
<feature type="transmembrane region" description="Helical" evidence="11">
    <location>
        <begin position="169"/>
        <end position="188"/>
    </location>
</feature>
<keyword evidence="8 11" id="KW-1133">Transmembrane helix</keyword>
<feature type="transmembrane region" description="Helical" evidence="11">
    <location>
        <begin position="208"/>
        <end position="226"/>
    </location>
</feature>
<comment type="subcellular location">
    <subcellularLocation>
        <location evidence="1">Cell membrane</location>
        <topology evidence="1">Multi-pass membrane protein</topology>
    </subcellularLocation>
</comment>
<proteinExistence type="predicted"/>
<dbReference type="PROSITE" id="PS50893">
    <property type="entry name" value="ABC_TRANSPORTER_2"/>
    <property type="match status" value="1"/>
</dbReference>
<evidence type="ECO:0000256" key="6">
    <source>
        <dbReference type="ARBA" id="ARBA00022840"/>
    </source>
</evidence>
<organism evidence="15 16">
    <name type="scientific">Belliella pelovolcani</name>
    <dbReference type="NCBI Taxonomy" id="529505"/>
    <lineage>
        <taxon>Bacteria</taxon>
        <taxon>Pseudomonadati</taxon>
        <taxon>Bacteroidota</taxon>
        <taxon>Cytophagia</taxon>
        <taxon>Cytophagales</taxon>
        <taxon>Cyclobacteriaceae</taxon>
        <taxon>Belliella</taxon>
    </lineage>
</organism>
<dbReference type="Pfam" id="PF00664">
    <property type="entry name" value="ABC_membrane"/>
    <property type="match status" value="1"/>
</dbReference>
<evidence type="ECO:0000256" key="11">
    <source>
        <dbReference type="SAM" id="Phobius"/>
    </source>
</evidence>
<dbReference type="Pfam" id="PF00005">
    <property type="entry name" value="ABC_tran"/>
    <property type="match status" value="1"/>
</dbReference>
<keyword evidence="16" id="KW-1185">Reference proteome</keyword>
<keyword evidence="6 15" id="KW-0067">ATP-binding</keyword>
<dbReference type="Gene3D" id="1.20.1560.10">
    <property type="entry name" value="ABC transporter type 1, transmembrane domain"/>
    <property type="match status" value="1"/>
</dbReference>
<feature type="domain" description="Peptidase C39" evidence="14">
    <location>
        <begin position="9"/>
        <end position="128"/>
    </location>
</feature>
<dbReference type="GO" id="GO:0034040">
    <property type="term" value="F:ATPase-coupled lipid transmembrane transporter activity"/>
    <property type="evidence" value="ECO:0007669"/>
    <property type="project" value="TreeGrafter"/>
</dbReference>
<dbReference type="PROSITE" id="PS50990">
    <property type="entry name" value="PEPTIDASE_C39"/>
    <property type="match status" value="1"/>
</dbReference>
<dbReference type="FunFam" id="3.40.50.300:FF:000221">
    <property type="entry name" value="Multidrug ABC transporter ATP-binding protein"/>
    <property type="match status" value="1"/>
</dbReference>
<evidence type="ECO:0000256" key="8">
    <source>
        <dbReference type="ARBA" id="ARBA00022989"/>
    </source>
</evidence>
<accession>A0A1N7Q4P0</accession>
<dbReference type="InterPro" id="IPR003439">
    <property type="entry name" value="ABC_transporter-like_ATP-bd"/>
</dbReference>
<dbReference type="CDD" id="cd18571">
    <property type="entry name" value="ABC_6TM_peptidase_like"/>
    <property type="match status" value="1"/>
</dbReference>
<dbReference type="InterPro" id="IPR003593">
    <property type="entry name" value="AAA+_ATPase"/>
</dbReference>
<dbReference type="PANTHER" id="PTHR24221">
    <property type="entry name" value="ATP-BINDING CASSETTE SUB-FAMILY B"/>
    <property type="match status" value="1"/>
</dbReference>
<keyword evidence="4 11" id="KW-0812">Transmembrane</keyword>
<evidence type="ECO:0000313" key="16">
    <source>
        <dbReference type="Proteomes" id="UP000186026"/>
    </source>
</evidence>
<dbReference type="InterPro" id="IPR017871">
    <property type="entry name" value="ABC_transporter-like_CS"/>
</dbReference>
<dbReference type="InterPro" id="IPR011527">
    <property type="entry name" value="ABC1_TM_dom"/>
</dbReference>
<evidence type="ECO:0000259" key="13">
    <source>
        <dbReference type="PROSITE" id="PS50929"/>
    </source>
</evidence>
<dbReference type="SUPFAM" id="SSF90123">
    <property type="entry name" value="ABC transporter transmembrane region"/>
    <property type="match status" value="1"/>
</dbReference>
<dbReference type="PROSITE" id="PS50929">
    <property type="entry name" value="ABC_TM1F"/>
    <property type="match status" value="1"/>
</dbReference>
<keyword evidence="5" id="KW-0547">Nucleotide-binding</keyword>
<evidence type="ECO:0000256" key="5">
    <source>
        <dbReference type="ARBA" id="ARBA00022741"/>
    </source>
</evidence>
<evidence type="ECO:0000256" key="7">
    <source>
        <dbReference type="ARBA" id="ARBA00022927"/>
    </source>
</evidence>
<dbReference type="SMART" id="SM00382">
    <property type="entry name" value="AAA"/>
    <property type="match status" value="1"/>
</dbReference>
<sequence length="726" mass="83529">MKKFPTLIQYDSKDCGPTCLQIILKYYKKEVSINSLKKLCETTRLGTSLNNINKAANELGIDTLILKIDFESLKRLFFPCIVHWNKEHYVVVYKIQNDKVYVSDPAFGRIIYSVDDFKKFWISYQKYSEEGIVLLLEPNEKFETIDIKEEKSVKNKITLLSILKHLKNYSFLNITLLISIIIGIIIQFSFPLLTQSIVDVGIVNNDISFIYLLLLFQLFLFLGKIFNEIYRNWFLIEISTRINITLISDFFIKLMKLPISFFDIRVTGDLLQRIDDHKRIEKLLTTHFLTFLQSILIFIVFGLLLFYYDGNIFLVFMGMSIFQLIWVTFYLKRREVLDYKRFSTISQERSTVIELINGMHEIKINNAENRKRWGWENFQVKLFNISLDSLKIDMLQNQGALFISEVKNILITFLAAKLVIQGELTLGAMLSISYILGQLVNPISFFIDLILQIQDTKISLKRIGEIYNMKEENEQLQNKIEPGNIQITNLSFKYSGTDKYAIKNLSVNILKNKVTAIVGQSGSGKTTLLKLLLKYYDDYSGDILVDNVDLKKISSSNWRESIGVVLQDGHIFNDTVANNISISSEEVDRDKLTDALKIACIYDFVISLPYGFDTKIGNEGLGLSGGQKQRILIARAIYKNPSILIFDEATSSLDAENENMIISNLISFFLKKTVIIIAHRLSTVKNADQILVLKDGIVQEIGDHKDLVNKKGEYYSLVKNQLELAQ</sequence>
<dbReference type="RefSeq" id="WP_076503135.1">
    <property type="nucleotide sequence ID" value="NZ_FTOP01000030.1"/>
</dbReference>
<dbReference type="InterPro" id="IPR005074">
    <property type="entry name" value="Peptidase_C39"/>
</dbReference>
<keyword evidence="2" id="KW-0813">Transport</keyword>
<keyword evidence="10" id="KW-0080">Bacteriocin transport</keyword>
<dbReference type="AlphaFoldDB" id="A0A1N7Q4P0"/>
<feature type="transmembrane region" description="Helical" evidence="11">
    <location>
        <begin position="312"/>
        <end position="331"/>
    </location>
</feature>